<dbReference type="EMBL" id="WTPW01000742">
    <property type="protein sequence ID" value="KAF0483949.1"/>
    <property type="molecule type" value="Genomic_DNA"/>
</dbReference>
<organism evidence="2 3">
    <name type="scientific">Gigaspora margarita</name>
    <dbReference type="NCBI Taxonomy" id="4874"/>
    <lineage>
        <taxon>Eukaryota</taxon>
        <taxon>Fungi</taxon>
        <taxon>Fungi incertae sedis</taxon>
        <taxon>Mucoromycota</taxon>
        <taxon>Glomeromycotina</taxon>
        <taxon>Glomeromycetes</taxon>
        <taxon>Diversisporales</taxon>
        <taxon>Gigasporaceae</taxon>
        <taxon>Gigaspora</taxon>
    </lineage>
</organism>
<evidence type="ECO:0000256" key="1">
    <source>
        <dbReference type="SAM" id="MobiDB-lite"/>
    </source>
</evidence>
<dbReference type="Proteomes" id="UP000439903">
    <property type="component" value="Unassembled WGS sequence"/>
</dbReference>
<reference evidence="2 3" key="1">
    <citation type="journal article" date="2019" name="Environ. Microbiol.">
        <title>At the nexus of three kingdoms: the genome of the mycorrhizal fungus Gigaspora margarita provides insights into plant, endobacterial and fungal interactions.</title>
        <authorList>
            <person name="Venice F."/>
            <person name="Ghignone S."/>
            <person name="Salvioli di Fossalunga A."/>
            <person name="Amselem J."/>
            <person name="Novero M."/>
            <person name="Xianan X."/>
            <person name="Sedzielewska Toro K."/>
            <person name="Morin E."/>
            <person name="Lipzen A."/>
            <person name="Grigoriev I.V."/>
            <person name="Henrissat B."/>
            <person name="Martin F.M."/>
            <person name="Bonfante P."/>
        </authorList>
    </citation>
    <scope>NUCLEOTIDE SEQUENCE [LARGE SCALE GENOMIC DNA]</scope>
    <source>
        <strain evidence="2 3">BEG34</strain>
    </source>
</reference>
<evidence type="ECO:0000313" key="2">
    <source>
        <dbReference type="EMBL" id="KAF0483949.1"/>
    </source>
</evidence>
<accession>A0A8H4ADU3</accession>
<gene>
    <name evidence="2" type="ORF">F8M41_023155</name>
</gene>
<name>A0A8H4ADU3_GIGMA</name>
<evidence type="ECO:0000313" key="3">
    <source>
        <dbReference type="Proteomes" id="UP000439903"/>
    </source>
</evidence>
<dbReference type="AlphaFoldDB" id="A0A8H4ADU3"/>
<comment type="caution">
    <text evidence="2">The sequence shown here is derived from an EMBL/GenBank/DDBJ whole genome shotgun (WGS) entry which is preliminary data.</text>
</comment>
<keyword evidence="3" id="KW-1185">Reference proteome</keyword>
<feature type="region of interest" description="Disordered" evidence="1">
    <location>
        <begin position="55"/>
        <end position="84"/>
    </location>
</feature>
<proteinExistence type="predicted"/>
<sequence length="141" mass="16254">MSCFSKNYKENQLNIQTCSEISFNKSEESSSRSILSTLSMSTNPQAETLVTATRRNISQQRRKDEQDDLINFDPRQYEDGYTSPIYPDYTVRPTIPISIYYEIQLDEGEVDDDRMVIADPDNIPVLPLHNVITDDQYGNMD</sequence>
<protein>
    <submittedName>
        <fullName evidence="2">Uncharacterized protein</fullName>
    </submittedName>
</protein>